<accession>A0A4S9LHE7</accession>
<sequence length="232" mass="26629">MNESLCQRHNNGTRQWSHGVALSPALAPSRTAHVQNLRPWSEPLVSPPFSCHLTFSVADYWWDSLMRHMPRCEEWKVANTDGKIKIARGNIHDKAQIAAYHYATRFTVFMENALMPKSRVVDSFDLAAPFSLTISEIGDQPVVIKNPQRSAGHRMFFFKRNDPHLNRYNRTMSLRWLANTDITPRTSLQAVLNYLSEYCTKAGVKVPQYQDMLRATQGFKLTPTPISHRETD</sequence>
<gene>
    <name evidence="1" type="ORF">D6D01_03910</name>
</gene>
<comment type="caution">
    <text evidence="1">The sequence shown here is derived from an EMBL/GenBank/DDBJ whole genome shotgun (WGS) entry which is preliminary data.</text>
</comment>
<name>A0A4S9LHE7_AURPU</name>
<protein>
    <submittedName>
        <fullName evidence="1">Uncharacterized protein</fullName>
    </submittedName>
</protein>
<evidence type="ECO:0000313" key="2">
    <source>
        <dbReference type="Proteomes" id="UP000306584"/>
    </source>
</evidence>
<reference evidence="1 2" key="1">
    <citation type="submission" date="2018-10" db="EMBL/GenBank/DDBJ databases">
        <title>Fifty Aureobasidium pullulans genomes reveal a recombining polyextremotolerant generalist.</title>
        <authorList>
            <person name="Gostincar C."/>
            <person name="Turk M."/>
            <person name="Zajc J."/>
            <person name="Gunde-Cimerman N."/>
        </authorList>
    </citation>
    <scope>NUCLEOTIDE SEQUENCE [LARGE SCALE GENOMIC DNA]</scope>
    <source>
        <strain evidence="1 2">EXF-6604</strain>
    </source>
</reference>
<dbReference type="EMBL" id="QZBD01000118">
    <property type="protein sequence ID" value="THY28305.1"/>
    <property type="molecule type" value="Genomic_DNA"/>
</dbReference>
<dbReference type="Proteomes" id="UP000306584">
    <property type="component" value="Unassembled WGS sequence"/>
</dbReference>
<proteinExistence type="predicted"/>
<dbReference type="AlphaFoldDB" id="A0A4S9LHE7"/>
<organism evidence="1 2">
    <name type="scientific">Aureobasidium pullulans</name>
    <name type="common">Black yeast</name>
    <name type="synonym">Pullularia pullulans</name>
    <dbReference type="NCBI Taxonomy" id="5580"/>
    <lineage>
        <taxon>Eukaryota</taxon>
        <taxon>Fungi</taxon>
        <taxon>Dikarya</taxon>
        <taxon>Ascomycota</taxon>
        <taxon>Pezizomycotina</taxon>
        <taxon>Dothideomycetes</taxon>
        <taxon>Dothideomycetidae</taxon>
        <taxon>Dothideales</taxon>
        <taxon>Saccotheciaceae</taxon>
        <taxon>Aureobasidium</taxon>
    </lineage>
</organism>
<evidence type="ECO:0000313" key="1">
    <source>
        <dbReference type="EMBL" id="THY28305.1"/>
    </source>
</evidence>